<evidence type="ECO:0000256" key="9">
    <source>
        <dbReference type="ARBA" id="ARBA00022701"/>
    </source>
</evidence>
<evidence type="ECO:0000256" key="16">
    <source>
        <dbReference type="SAM" id="MobiDB-lite"/>
    </source>
</evidence>
<keyword evidence="18" id="KW-1185">Reference proteome</keyword>
<evidence type="ECO:0000256" key="10">
    <source>
        <dbReference type="ARBA" id="ARBA00022776"/>
    </source>
</evidence>
<dbReference type="RefSeq" id="XP_018277957.1">
    <property type="nucleotide sequence ID" value="XM_018423546.1"/>
</dbReference>
<organism evidence="17 18">
    <name type="scientific">Cutaneotrichosporon oleaginosum</name>
    <dbReference type="NCBI Taxonomy" id="879819"/>
    <lineage>
        <taxon>Eukaryota</taxon>
        <taxon>Fungi</taxon>
        <taxon>Dikarya</taxon>
        <taxon>Basidiomycota</taxon>
        <taxon>Agaricomycotina</taxon>
        <taxon>Tremellomycetes</taxon>
        <taxon>Trichosporonales</taxon>
        <taxon>Trichosporonaceae</taxon>
        <taxon>Cutaneotrichosporon</taxon>
    </lineage>
</organism>
<dbReference type="GO" id="GO:0008608">
    <property type="term" value="P:attachment of spindle microtubules to kinetochore"/>
    <property type="evidence" value="ECO:0007669"/>
    <property type="project" value="InterPro"/>
</dbReference>
<keyword evidence="7" id="KW-0963">Cytoplasm</keyword>
<dbReference type="GO" id="GO:0072686">
    <property type="term" value="C:mitotic spindle"/>
    <property type="evidence" value="ECO:0007669"/>
    <property type="project" value="InterPro"/>
</dbReference>
<evidence type="ECO:0000256" key="13">
    <source>
        <dbReference type="ARBA" id="ARBA00023242"/>
    </source>
</evidence>
<comment type="subcellular location">
    <subcellularLocation>
        <location evidence="3">Chromosome</location>
        <location evidence="3">Centromere</location>
        <location evidence="3">Kinetochore</location>
    </subcellularLocation>
    <subcellularLocation>
        <location evidence="2">Cytoplasm</location>
        <location evidence="2">Cytoskeleton</location>
        <location evidence="2">Spindle</location>
    </subcellularLocation>
    <subcellularLocation>
        <location evidence="1">Nucleus</location>
    </subcellularLocation>
</comment>
<dbReference type="Proteomes" id="UP000053611">
    <property type="component" value="Unassembled WGS sequence"/>
</dbReference>
<feature type="region of interest" description="Disordered" evidence="16">
    <location>
        <begin position="461"/>
        <end position="487"/>
    </location>
</feature>
<sequence length="517" mass="56791">MSQYADILSRPPFYAIAGVDSRAPIPQQMEQIDQLNTLLLQQIDANFARLHSTVTTRILPEIKRFALANQPTREAAAFWTNFYAQAFGERPGEGSTVDETRYEETTSELGGSFFEPGATSTPMRRRGDEDESLDDSLGSPFDRVNKQLSRLSITTTEDTTPSLPSGYDYGRSPSPDETAEFDSTLRFQPPGSSTPRARVLDPDSPTAHKSPATRLIDLTSTPLGKDFRPLAPSASRSLFSRPAPRTNPQPRNMFDDDDDIKLGMSPPVTMKFALPATAQRIVAAGTTPIKAPPDLMDMSYEPSPRMPTPENLRRYSMAADDLAADLAAARREFDAPLPPPDREGMTARRLFDGPDPNPDTRREREASSAHRLLECDNTSHVDRLDESTYGYGRPRRSLANTSYGSDIEIQRDVTGRIIGDDESIDDADDSLDDTDEYAAQAAEGFEFVDNSYDSDISGYPRGAGSGYAQQGGETSLFGKPAPGDGGQFVLHQQDEMVTYHGGRLEDAAAPDSPTRRR</sequence>
<comment type="similarity">
    <text evidence="4">Belongs to the DASH complex ASK1 family.</text>
</comment>
<evidence type="ECO:0000256" key="5">
    <source>
        <dbReference type="ARBA" id="ARBA00014520"/>
    </source>
</evidence>
<reference evidence="17 18" key="1">
    <citation type="submission" date="2015-03" db="EMBL/GenBank/DDBJ databases">
        <title>Genomics and transcriptomics of the oil-accumulating basidiomycete yeast T. oleaginosus allow insights into substrate utilization and the diverse evolutionary trajectories of mating systems in fungi.</title>
        <authorList>
            <consortium name="DOE Joint Genome Institute"/>
            <person name="Kourist R."/>
            <person name="Kracht O."/>
            <person name="Bracharz F."/>
            <person name="Lipzen A."/>
            <person name="Nolan M."/>
            <person name="Ohm R."/>
            <person name="Grigoriev I."/>
            <person name="Sun S."/>
            <person name="Heitman J."/>
            <person name="Bruck T."/>
            <person name="Nowrousian M."/>
        </authorList>
    </citation>
    <scope>NUCLEOTIDE SEQUENCE [LARGE SCALE GENOMIC DNA]</scope>
    <source>
        <strain evidence="17 18">IBC0246</strain>
    </source>
</reference>
<keyword evidence="6" id="KW-0158">Chromosome</keyword>
<keyword evidence="8" id="KW-0132">Cell division</keyword>
<dbReference type="GeneID" id="28984149"/>
<evidence type="ECO:0000256" key="12">
    <source>
        <dbReference type="ARBA" id="ARBA00023212"/>
    </source>
</evidence>
<evidence type="ECO:0000256" key="1">
    <source>
        <dbReference type="ARBA" id="ARBA00004123"/>
    </source>
</evidence>
<dbReference type="InterPro" id="IPR013964">
    <property type="entry name" value="DASH_Ask1"/>
</dbReference>
<dbReference type="GO" id="GO:0005874">
    <property type="term" value="C:microtubule"/>
    <property type="evidence" value="ECO:0007669"/>
    <property type="project" value="UniProtKB-KW"/>
</dbReference>
<name>A0A0J0XK50_9TREE</name>
<keyword evidence="15" id="KW-0137">Centromere</keyword>
<evidence type="ECO:0000256" key="8">
    <source>
        <dbReference type="ARBA" id="ARBA00022618"/>
    </source>
</evidence>
<keyword evidence="9" id="KW-0493">Microtubule</keyword>
<feature type="region of interest" description="Disordered" evidence="16">
    <location>
        <begin position="105"/>
        <end position="212"/>
    </location>
</feature>
<feature type="region of interest" description="Disordered" evidence="16">
    <location>
        <begin position="333"/>
        <end position="368"/>
    </location>
</feature>
<dbReference type="PANTHER" id="PTHR28200:SF1">
    <property type="entry name" value="DASH COMPLEX SUBUNIT ASK1"/>
    <property type="match status" value="1"/>
</dbReference>
<keyword evidence="10" id="KW-0498">Mitosis</keyword>
<evidence type="ECO:0000256" key="4">
    <source>
        <dbReference type="ARBA" id="ARBA00010731"/>
    </source>
</evidence>
<keyword evidence="13" id="KW-0539">Nucleus</keyword>
<dbReference type="AlphaFoldDB" id="A0A0J0XK50"/>
<keyword evidence="14" id="KW-0131">Cell cycle</keyword>
<accession>A0A0J0XK50</accession>
<feature type="region of interest" description="Disordered" evidence="16">
    <location>
        <begin position="231"/>
        <end position="258"/>
    </location>
</feature>
<evidence type="ECO:0000256" key="15">
    <source>
        <dbReference type="ARBA" id="ARBA00023328"/>
    </source>
</evidence>
<dbReference type="GO" id="GO:0051301">
    <property type="term" value="P:cell division"/>
    <property type="evidence" value="ECO:0007669"/>
    <property type="project" value="UniProtKB-KW"/>
</dbReference>
<evidence type="ECO:0000313" key="17">
    <source>
        <dbReference type="EMBL" id="KLT41466.1"/>
    </source>
</evidence>
<gene>
    <name evidence="17" type="ORF">CC85DRAFT_286505</name>
</gene>
<dbReference type="STRING" id="879819.A0A0J0XK50"/>
<proteinExistence type="inferred from homology"/>
<evidence type="ECO:0000256" key="14">
    <source>
        <dbReference type="ARBA" id="ARBA00023306"/>
    </source>
</evidence>
<dbReference type="GO" id="GO:0042729">
    <property type="term" value="C:DASH complex"/>
    <property type="evidence" value="ECO:0007669"/>
    <property type="project" value="InterPro"/>
</dbReference>
<evidence type="ECO:0000256" key="11">
    <source>
        <dbReference type="ARBA" id="ARBA00022838"/>
    </source>
</evidence>
<dbReference type="GO" id="GO:0044732">
    <property type="term" value="C:mitotic spindle pole body"/>
    <property type="evidence" value="ECO:0007669"/>
    <property type="project" value="TreeGrafter"/>
</dbReference>
<evidence type="ECO:0000256" key="6">
    <source>
        <dbReference type="ARBA" id="ARBA00022454"/>
    </source>
</evidence>
<evidence type="ECO:0000256" key="3">
    <source>
        <dbReference type="ARBA" id="ARBA00004629"/>
    </source>
</evidence>
<dbReference type="OrthoDB" id="5573898at2759"/>
<dbReference type="EMBL" id="KQ087218">
    <property type="protein sequence ID" value="KLT41466.1"/>
    <property type="molecule type" value="Genomic_DNA"/>
</dbReference>
<keyword evidence="12" id="KW-0206">Cytoskeleton</keyword>
<evidence type="ECO:0000313" key="18">
    <source>
        <dbReference type="Proteomes" id="UP000053611"/>
    </source>
</evidence>
<evidence type="ECO:0000256" key="2">
    <source>
        <dbReference type="ARBA" id="ARBA00004186"/>
    </source>
</evidence>
<dbReference type="Pfam" id="PF08655">
    <property type="entry name" value="DASH_Ask1"/>
    <property type="match status" value="1"/>
</dbReference>
<feature type="compositionally biased region" description="Polar residues" evidence="16">
    <location>
        <begin position="146"/>
        <end position="163"/>
    </location>
</feature>
<protein>
    <recommendedName>
        <fullName evidence="5">DASH complex subunit ASK1</fullName>
    </recommendedName>
</protein>
<dbReference type="PANTHER" id="PTHR28200">
    <property type="entry name" value="DASH COMPLEX SUBUNIT ASK1"/>
    <property type="match status" value="1"/>
</dbReference>
<evidence type="ECO:0000256" key="7">
    <source>
        <dbReference type="ARBA" id="ARBA00022490"/>
    </source>
</evidence>
<keyword evidence="11" id="KW-0995">Kinetochore</keyword>